<dbReference type="Gene3D" id="3.30.565.10">
    <property type="entry name" value="Histidine kinase-like ATPase, C-terminal domain"/>
    <property type="match status" value="1"/>
</dbReference>
<evidence type="ECO:0000313" key="13">
    <source>
        <dbReference type="Proteomes" id="UP001255601"/>
    </source>
</evidence>
<dbReference type="GO" id="GO:0005524">
    <property type="term" value="F:ATP binding"/>
    <property type="evidence" value="ECO:0007669"/>
    <property type="project" value="UniProtKB-KW"/>
</dbReference>
<dbReference type="InterPro" id="IPR036097">
    <property type="entry name" value="HisK_dim/P_sf"/>
</dbReference>
<dbReference type="SMART" id="SM00388">
    <property type="entry name" value="HisKA"/>
    <property type="match status" value="1"/>
</dbReference>
<keyword evidence="10" id="KW-1133">Transmembrane helix</keyword>
<dbReference type="InterPro" id="IPR005467">
    <property type="entry name" value="His_kinase_dom"/>
</dbReference>
<reference evidence="12" key="1">
    <citation type="submission" date="2023-08" db="EMBL/GenBank/DDBJ databases">
        <title>Functional and genomic diversity of the sorghum phyllosphere microbiome.</title>
        <authorList>
            <person name="Shade A."/>
        </authorList>
    </citation>
    <scope>NUCLEOTIDE SEQUENCE</scope>
    <source>
        <strain evidence="12">SORGH_AS_0974</strain>
    </source>
</reference>
<evidence type="ECO:0000256" key="4">
    <source>
        <dbReference type="ARBA" id="ARBA00022679"/>
    </source>
</evidence>
<keyword evidence="7" id="KW-0067">ATP-binding</keyword>
<feature type="region of interest" description="Disordered" evidence="9">
    <location>
        <begin position="155"/>
        <end position="174"/>
    </location>
</feature>
<dbReference type="SMART" id="SM00387">
    <property type="entry name" value="HATPase_c"/>
    <property type="match status" value="1"/>
</dbReference>
<dbReference type="RefSeq" id="WP_309770656.1">
    <property type="nucleotide sequence ID" value="NZ_JAVIZC010000002.1"/>
</dbReference>
<dbReference type="Pfam" id="PF19443">
    <property type="entry name" value="DAHL"/>
    <property type="match status" value="1"/>
</dbReference>
<dbReference type="CDD" id="cd00082">
    <property type="entry name" value="HisKA"/>
    <property type="match status" value="1"/>
</dbReference>
<keyword evidence="6 12" id="KW-0418">Kinase</keyword>
<dbReference type="PRINTS" id="PR00344">
    <property type="entry name" value="BCTRLSENSOR"/>
</dbReference>
<evidence type="ECO:0000256" key="6">
    <source>
        <dbReference type="ARBA" id="ARBA00022777"/>
    </source>
</evidence>
<dbReference type="EC" id="2.7.13.3" evidence="2"/>
<organism evidence="12 13">
    <name type="scientific">Agrobacterium larrymoorei</name>
    <dbReference type="NCBI Taxonomy" id="160699"/>
    <lineage>
        <taxon>Bacteria</taxon>
        <taxon>Pseudomonadati</taxon>
        <taxon>Pseudomonadota</taxon>
        <taxon>Alphaproteobacteria</taxon>
        <taxon>Hyphomicrobiales</taxon>
        <taxon>Rhizobiaceae</taxon>
        <taxon>Rhizobium/Agrobacterium group</taxon>
        <taxon>Agrobacterium</taxon>
    </lineage>
</organism>
<dbReference type="Pfam" id="PF02518">
    <property type="entry name" value="HATPase_c"/>
    <property type="match status" value="1"/>
</dbReference>
<name>A0AAJ2ESQ7_9HYPH</name>
<evidence type="ECO:0000256" key="2">
    <source>
        <dbReference type="ARBA" id="ARBA00012438"/>
    </source>
</evidence>
<evidence type="ECO:0000256" key="7">
    <source>
        <dbReference type="ARBA" id="ARBA00022840"/>
    </source>
</evidence>
<comment type="catalytic activity">
    <reaction evidence="1">
        <text>ATP + protein L-histidine = ADP + protein N-phospho-L-histidine.</text>
        <dbReference type="EC" id="2.7.13.3"/>
    </reaction>
</comment>
<proteinExistence type="predicted"/>
<evidence type="ECO:0000256" key="9">
    <source>
        <dbReference type="SAM" id="MobiDB-lite"/>
    </source>
</evidence>
<keyword evidence="4 12" id="KW-0808">Transferase</keyword>
<dbReference type="InterPro" id="IPR003594">
    <property type="entry name" value="HATPase_dom"/>
</dbReference>
<protein>
    <recommendedName>
        <fullName evidence="2">histidine kinase</fullName>
        <ecNumber evidence="2">2.7.13.3</ecNumber>
    </recommendedName>
</protein>
<sequence length="592" mass="64879">MLTQYISRFIKLPSIIGSHPRRSFWALPTLLVAALSVGFGAIIWQMSEPDNGISSFQARFEAIKDVEVRWGAELLSLQLGIARNYDAVTNDARIVELGVRDLIMLAADNASMMSLSPALQDYHDAIERKIWLSEQVKASYAMLRNSVSVLPDAIDETRHSSGSSPQNDRQNGGVSGRVAGLITATVSFVVSPTKLLEDRVRQSISETDALIPVVPPPMAETLQRLMAQVGVVLKERQRGSRLMLEVTSVPSEVSTSAIRAELQALHLERTDRRRWLRDLALASGLLLVSASVLLFMSLRRRFAELKEDNRLLRQVNANAEEQLMQSARLSALGQMAAGITHEINTPLAYVKAVFEVLSERVTDRWEMTMPSDVDASSPQEIEEHRIELQSLLKDGLHGLNEMATLVHNMQNFARNDKGDVQEFRIEEAIESALQIAAPRLGKEIEVRREIETIPSVVGSPAQIRQAVVNLIVNAADAMADGSHPPVLTVRAKLVSSDIVGIEIGDNGPGIAEKDLGNIFNPFFTTKAVGEGTGMGLSITYRIIENHGGTITVNSKIGAGTIFTISLPRHDTYAHPGNRSERTIVGGSDHDDS</sequence>
<dbReference type="PANTHER" id="PTHR43065">
    <property type="entry name" value="SENSOR HISTIDINE KINASE"/>
    <property type="match status" value="1"/>
</dbReference>
<dbReference type="SUPFAM" id="SSF55874">
    <property type="entry name" value="ATPase domain of HSP90 chaperone/DNA topoisomerase II/histidine kinase"/>
    <property type="match status" value="1"/>
</dbReference>
<dbReference type="Proteomes" id="UP001255601">
    <property type="component" value="Unassembled WGS sequence"/>
</dbReference>
<accession>A0AAJ2ESQ7</accession>
<evidence type="ECO:0000256" key="10">
    <source>
        <dbReference type="SAM" id="Phobius"/>
    </source>
</evidence>
<evidence type="ECO:0000256" key="3">
    <source>
        <dbReference type="ARBA" id="ARBA00022553"/>
    </source>
</evidence>
<evidence type="ECO:0000259" key="11">
    <source>
        <dbReference type="PROSITE" id="PS50109"/>
    </source>
</evidence>
<dbReference type="InterPro" id="IPR036890">
    <property type="entry name" value="HATPase_C_sf"/>
</dbReference>
<evidence type="ECO:0000256" key="1">
    <source>
        <dbReference type="ARBA" id="ARBA00000085"/>
    </source>
</evidence>
<keyword evidence="5" id="KW-0547">Nucleotide-binding</keyword>
<comment type="caution">
    <text evidence="12">The sequence shown here is derived from an EMBL/GenBank/DDBJ whole genome shotgun (WGS) entry which is preliminary data.</text>
</comment>
<feature type="transmembrane region" description="Helical" evidence="10">
    <location>
        <begin position="24"/>
        <end position="44"/>
    </location>
</feature>
<dbReference type="Gene3D" id="1.10.287.130">
    <property type="match status" value="1"/>
</dbReference>
<dbReference type="SUPFAM" id="SSF47384">
    <property type="entry name" value="Homodimeric domain of signal transducing histidine kinase"/>
    <property type="match status" value="1"/>
</dbReference>
<feature type="domain" description="Histidine kinase" evidence="11">
    <location>
        <begin position="338"/>
        <end position="570"/>
    </location>
</feature>
<evidence type="ECO:0000313" key="12">
    <source>
        <dbReference type="EMBL" id="MDR6101738.1"/>
    </source>
</evidence>
<dbReference type="Pfam" id="PF00512">
    <property type="entry name" value="HisKA"/>
    <property type="match status" value="1"/>
</dbReference>
<dbReference type="PANTHER" id="PTHR43065:SF10">
    <property type="entry name" value="PEROXIDE STRESS-ACTIVATED HISTIDINE KINASE MAK3"/>
    <property type="match status" value="1"/>
</dbReference>
<dbReference type="AlphaFoldDB" id="A0AAJ2ESQ7"/>
<keyword evidence="10" id="KW-0812">Transmembrane</keyword>
<dbReference type="InterPro" id="IPR045812">
    <property type="entry name" value="DAHL"/>
</dbReference>
<feature type="region of interest" description="Disordered" evidence="9">
    <location>
        <begin position="572"/>
        <end position="592"/>
    </location>
</feature>
<dbReference type="InterPro" id="IPR004358">
    <property type="entry name" value="Sig_transdc_His_kin-like_C"/>
</dbReference>
<evidence type="ECO:0000256" key="8">
    <source>
        <dbReference type="ARBA" id="ARBA00023012"/>
    </source>
</evidence>
<dbReference type="InterPro" id="IPR003661">
    <property type="entry name" value="HisK_dim/P_dom"/>
</dbReference>
<dbReference type="PROSITE" id="PS50109">
    <property type="entry name" value="HIS_KIN"/>
    <property type="match status" value="1"/>
</dbReference>
<feature type="compositionally biased region" description="Polar residues" evidence="9">
    <location>
        <begin position="160"/>
        <end position="172"/>
    </location>
</feature>
<keyword evidence="3" id="KW-0597">Phosphoprotein</keyword>
<keyword evidence="10" id="KW-0472">Membrane</keyword>
<dbReference type="GO" id="GO:0000155">
    <property type="term" value="F:phosphorelay sensor kinase activity"/>
    <property type="evidence" value="ECO:0007669"/>
    <property type="project" value="InterPro"/>
</dbReference>
<keyword evidence="8" id="KW-0902">Two-component regulatory system</keyword>
<dbReference type="EMBL" id="JAVIZC010000002">
    <property type="protein sequence ID" value="MDR6101738.1"/>
    <property type="molecule type" value="Genomic_DNA"/>
</dbReference>
<evidence type="ECO:0000256" key="5">
    <source>
        <dbReference type="ARBA" id="ARBA00022741"/>
    </source>
</evidence>
<gene>
    <name evidence="12" type="ORF">QE369_001935</name>
</gene>